<dbReference type="EMBL" id="AEMG01000016">
    <property type="protein sequence ID" value="EFW91169.1"/>
    <property type="molecule type" value="Genomic_DNA"/>
</dbReference>
<sequence length="59" mass="6748">EDHGFLVDSPEDHDALSDAVVRALRKDWNRDGIEAHAEQFTWERVCVDIAHLHADVLNL</sequence>
<dbReference type="Proteomes" id="UP000003751">
    <property type="component" value="Unassembled WGS sequence"/>
</dbReference>
<evidence type="ECO:0008006" key="3">
    <source>
        <dbReference type="Google" id="ProtNLM"/>
    </source>
</evidence>
<dbReference type="RefSeq" id="WP_007981145.1">
    <property type="nucleotide sequence ID" value="NZ_AEMG01000016.1"/>
</dbReference>
<protein>
    <recommendedName>
        <fullName evidence="3">Glycosyltransferase family 1 protein</fullName>
    </recommendedName>
</protein>
<proteinExistence type="predicted"/>
<dbReference type="PATRIC" id="fig|797209.4.peg.2983"/>
<dbReference type="AlphaFoldDB" id="E7QW35"/>
<accession>E7QW35</accession>
<comment type="caution">
    <text evidence="1">The sequence shown here is derived from an EMBL/GenBank/DDBJ whole genome shotgun (WGS) entry which is preliminary data.</text>
</comment>
<reference evidence="1 2" key="1">
    <citation type="journal article" date="2014" name="ISME J.">
        <title>Trehalose/2-sulfotrehalose biosynthesis and glycine-betaine uptake are widely spread mechanisms for osmoadaptation in the Halobacteriales.</title>
        <authorList>
            <person name="Youssef N.H."/>
            <person name="Savage-Ashlock K.N."/>
            <person name="McCully A.L."/>
            <person name="Luedtke B."/>
            <person name="Shaw E.I."/>
            <person name="Hoff W.D."/>
            <person name="Elshahed M.S."/>
        </authorList>
    </citation>
    <scope>NUCLEOTIDE SEQUENCE [LARGE SCALE GENOMIC DNA]</scope>
    <source>
        <strain evidence="1 2">DX253</strain>
    </source>
</reference>
<gene>
    <name evidence="1" type="ORF">ZOD2009_15116</name>
</gene>
<name>E7QW35_HALPU</name>
<dbReference type="eggNOG" id="arCOG01420">
    <property type="taxonomic scope" value="Archaea"/>
</dbReference>
<dbReference type="SUPFAM" id="SSF53756">
    <property type="entry name" value="UDP-Glycosyltransferase/glycogen phosphorylase"/>
    <property type="match status" value="1"/>
</dbReference>
<organism evidence="1 2">
    <name type="scientific">Haladaptatus paucihalophilus DX253</name>
    <dbReference type="NCBI Taxonomy" id="797209"/>
    <lineage>
        <taxon>Archaea</taxon>
        <taxon>Methanobacteriati</taxon>
        <taxon>Methanobacteriota</taxon>
        <taxon>Stenosarchaea group</taxon>
        <taxon>Halobacteria</taxon>
        <taxon>Halobacteriales</taxon>
        <taxon>Haladaptataceae</taxon>
        <taxon>Haladaptatus</taxon>
    </lineage>
</organism>
<evidence type="ECO:0000313" key="2">
    <source>
        <dbReference type="Proteomes" id="UP000003751"/>
    </source>
</evidence>
<evidence type="ECO:0000313" key="1">
    <source>
        <dbReference type="EMBL" id="EFW91169.1"/>
    </source>
</evidence>
<feature type="non-terminal residue" evidence="1">
    <location>
        <position position="1"/>
    </location>
</feature>